<protein>
    <submittedName>
        <fullName evidence="3">TraB/GumN family protein</fullName>
    </submittedName>
</protein>
<name>A0AAX3MVX5_9BACL</name>
<dbReference type="PANTHER" id="PTHR40590">
    <property type="entry name" value="CYTOPLASMIC PROTEIN-RELATED"/>
    <property type="match status" value="1"/>
</dbReference>
<evidence type="ECO:0000259" key="2">
    <source>
        <dbReference type="Pfam" id="PF07833"/>
    </source>
</evidence>
<dbReference type="Pfam" id="PF07833">
    <property type="entry name" value="Cu_amine_oxidN1"/>
    <property type="match status" value="1"/>
</dbReference>
<dbReference type="SUPFAM" id="SSF55383">
    <property type="entry name" value="Copper amine oxidase, domain N"/>
    <property type="match status" value="1"/>
</dbReference>
<dbReference type="Proteomes" id="UP001220962">
    <property type="component" value="Chromosome"/>
</dbReference>
<gene>
    <name evidence="3" type="ORF">PUW23_12930</name>
</gene>
<evidence type="ECO:0000313" key="4">
    <source>
        <dbReference type="Proteomes" id="UP001220962"/>
    </source>
</evidence>
<dbReference type="Gene3D" id="3.30.457.10">
    <property type="entry name" value="Copper amine oxidase-like, N-terminal domain"/>
    <property type="match status" value="1"/>
</dbReference>
<keyword evidence="1" id="KW-0732">Signal</keyword>
<organism evidence="3 4">
    <name type="scientific">Paenibacillus urinalis</name>
    <dbReference type="NCBI Taxonomy" id="521520"/>
    <lineage>
        <taxon>Bacteria</taxon>
        <taxon>Bacillati</taxon>
        <taxon>Bacillota</taxon>
        <taxon>Bacilli</taxon>
        <taxon>Bacillales</taxon>
        <taxon>Paenibacillaceae</taxon>
        <taxon>Paenibacillus</taxon>
    </lineage>
</organism>
<feature type="chain" id="PRO_5043455455" evidence="1">
    <location>
        <begin position="30"/>
        <end position="399"/>
    </location>
</feature>
<feature type="signal peptide" evidence="1">
    <location>
        <begin position="1"/>
        <end position="29"/>
    </location>
</feature>
<evidence type="ECO:0000256" key="1">
    <source>
        <dbReference type="SAM" id="SignalP"/>
    </source>
</evidence>
<dbReference type="EMBL" id="CP118101">
    <property type="protein sequence ID" value="WDH80474.1"/>
    <property type="molecule type" value="Genomic_DNA"/>
</dbReference>
<dbReference type="Pfam" id="PF01963">
    <property type="entry name" value="TraB_PrgY_gumN"/>
    <property type="match status" value="1"/>
</dbReference>
<dbReference type="AlphaFoldDB" id="A0AAX3MVX5"/>
<sequence>MKRKRKSSTIALFLSASMLVLPVVPAAAAAPDTDIEVNGHEIDFTSRLPLIEKGITYAPQGDLLKALNATFVQSDKSGTITVLVDNEQITVNAKTKIVNGTTYVPVRVVSEQIGYKVEWDPATRTIILTTGGKGFLWEVSNRDNTVYLVGSMHIADDSFYPLDPSYEIAFEDSEYLGVEIDLTQAQDETMQKMMLDLGMYQDGTTLKDHISSETYEQLGEILVENGLEKDALDGYKPWVVEITMSQLKSMEAGYQGEIGIDLHFLQKAIERKMPIIELETYQSQLELLSGFSGELQETNLKSVLDNFHLVDDSVDQMAEMWKLGDEEALLEITDSMKTNEEYYKGMLVDRNLKMADKIEGYLTAEDEADYFIVVGAAHYAGEDGIVKLLQDRGYTVTRK</sequence>
<dbReference type="CDD" id="cd14789">
    <property type="entry name" value="Tiki"/>
    <property type="match status" value="1"/>
</dbReference>
<accession>A0AAX3MVX5</accession>
<dbReference type="InterPro" id="IPR047111">
    <property type="entry name" value="YbaP-like"/>
</dbReference>
<dbReference type="InterPro" id="IPR002816">
    <property type="entry name" value="TraB/PrgY/GumN_fam"/>
</dbReference>
<feature type="domain" description="Copper amine oxidase-like N-terminal" evidence="2">
    <location>
        <begin position="37"/>
        <end position="128"/>
    </location>
</feature>
<dbReference type="RefSeq" id="WP_274358684.1">
    <property type="nucleotide sequence ID" value="NZ_CP118101.1"/>
</dbReference>
<dbReference type="PANTHER" id="PTHR40590:SF1">
    <property type="entry name" value="CYTOPLASMIC PROTEIN"/>
    <property type="match status" value="1"/>
</dbReference>
<proteinExistence type="predicted"/>
<dbReference type="InterPro" id="IPR036582">
    <property type="entry name" value="Mao_N_sf"/>
</dbReference>
<reference evidence="3" key="1">
    <citation type="submission" date="2023-02" db="EMBL/GenBank/DDBJ databases">
        <title>Pathogen: clinical or host-associated sample.</title>
        <authorList>
            <person name="Hergert J."/>
            <person name="Casey R."/>
            <person name="Wagner J."/>
            <person name="Young E.L."/>
            <person name="Oakeson K.F."/>
        </authorList>
    </citation>
    <scope>NUCLEOTIDE SEQUENCE</scope>
    <source>
        <strain evidence="3">2022CK-00830</strain>
    </source>
</reference>
<dbReference type="InterPro" id="IPR012854">
    <property type="entry name" value="Cu_amine_oxidase-like_N"/>
</dbReference>
<evidence type="ECO:0000313" key="3">
    <source>
        <dbReference type="EMBL" id="WDH80474.1"/>
    </source>
</evidence>